<reference evidence="6" key="1">
    <citation type="submission" date="2021-02" db="EMBL/GenBank/DDBJ databases">
        <title>Draft genome sequence of Microbispora sp. RL4-1S isolated from rice leaves in Thailand.</title>
        <authorList>
            <person name="Muangham S."/>
            <person name="Duangmal K."/>
        </authorList>
    </citation>
    <scope>NUCLEOTIDE SEQUENCE</scope>
    <source>
        <strain evidence="6">RL4-1S</strain>
    </source>
</reference>
<evidence type="ECO:0000256" key="2">
    <source>
        <dbReference type="ARBA" id="ARBA00022692"/>
    </source>
</evidence>
<accession>A0A940WH91</accession>
<evidence type="ECO:0000256" key="4">
    <source>
        <dbReference type="ARBA" id="ARBA00023136"/>
    </source>
</evidence>
<protein>
    <submittedName>
        <fullName evidence="6">RDD family protein</fullName>
    </submittedName>
</protein>
<dbReference type="Proteomes" id="UP000674234">
    <property type="component" value="Unassembled WGS sequence"/>
</dbReference>
<evidence type="ECO:0000313" key="7">
    <source>
        <dbReference type="Proteomes" id="UP000674234"/>
    </source>
</evidence>
<keyword evidence="7" id="KW-1185">Reference proteome</keyword>
<gene>
    <name evidence="6" type="ORF">JOL79_17095</name>
</gene>
<dbReference type="EMBL" id="JAFCNB010000008">
    <property type="protein sequence ID" value="MBP2705530.1"/>
    <property type="molecule type" value="Genomic_DNA"/>
</dbReference>
<evidence type="ECO:0000313" key="6">
    <source>
        <dbReference type="EMBL" id="MBP2705530.1"/>
    </source>
</evidence>
<evidence type="ECO:0000259" key="5">
    <source>
        <dbReference type="Pfam" id="PF06271"/>
    </source>
</evidence>
<sequence length="433" mass="47758">MVPHRLHEYPFPIAYPARLFEIADGPADRLGKAQHFLELVATFLGVLALAWCRENSVEPGGVKQWQRKLEPSGITLGAWNAAARAAGKLMARAERDPVARIVSAAAGAAADGLDRYGERRNVYAHGGMPRLRPDQEEAVAEMGRTVSALLDRVQPLTELRIGVIRSGRAGSDGYIVELDVMTGYAEPFQISRMRSSREFEKGTVVAYHDSTLDHAIDLSPYSIWHKCPECGRPELFYLHQRRKNRSSYLSFSTGHRLTMRKDVIADAGTSITALRLEPVGSTRSRASTGWRAIWADLAPRGRRISARTADLVIAVGVAVALARGGSLLGLTAWQATLAGFVTLNLYEPLSTLSGGSPGKRLARIEPISVWDARALNHADALRRALLFDLQFVFPPLAIRNLAWLIWDPARQCLHDRGARAIVVRGRSRLPQKR</sequence>
<organism evidence="6 7">
    <name type="scientific">Microbispora oryzae</name>
    <dbReference type="NCBI Taxonomy" id="2806554"/>
    <lineage>
        <taxon>Bacteria</taxon>
        <taxon>Bacillati</taxon>
        <taxon>Actinomycetota</taxon>
        <taxon>Actinomycetes</taxon>
        <taxon>Streptosporangiales</taxon>
        <taxon>Streptosporangiaceae</taxon>
        <taxon>Microbispora</taxon>
    </lineage>
</organism>
<dbReference type="GO" id="GO:0016020">
    <property type="term" value="C:membrane"/>
    <property type="evidence" value="ECO:0007669"/>
    <property type="project" value="UniProtKB-SubCell"/>
</dbReference>
<dbReference type="InterPro" id="IPR010432">
    <property type="entry name" value="RDD"/>
</dbReference>
<proteinExistence type="predicted"/>
<keyword evidence="2" id="KW-0812">Transmembrane</keyword>
<evidence type="ECO:0000256" key="1">
    <source>
        <dbReference type="ARBA" id="ARBA00004141"/>
    </source>
</evidence>
<dbReference type="Pfam" id="PF06271">
    <property type="entry name" value="RDD"/>
    <property type="match status" value="1"/>
</dbReference>
<evidence type="ECO:0000256" key="3">
    <source>
        <dbReference type="ARBA" id="ARBA00022989"/>
    </source>
</evidence>
<comment type="subcellular location">
    <subcellularLocation>
        <location evidence="1">Membrane</location>
        <topology evidence="1">Multi-pass membrane protein</topology>
    </subcellularLocation>
</comment>
<dbReference type="RefSeq" id="WP_210156811.1">
    <property type="nucleotide sequence ID" value="NZ_JAFCNB010000008.1"/>
</dbReference>
<feature type="domain" description="RDD" evidence="5">
    <location>
        <begin position="298"/>
        <end position="418"/>
    </location>
</feature>
<keyword evidence="4" id="KW-0472">Membrane</keyword>
<comment type="caution">
    <text evidence="6">The sequence shown here is derived from an EMBL/GenBank/DDBJ whole genome shotgun (WGS) entry which is preliminary data.</text>
</comment>
<name>A0A940WH91_9ACTN</name>
<dbReference type="AlphaFoldDB" id="A0A940WH91"/>
<keyword evidence="3" id="KW-1133">Transmembrane helix</keyword>